<keyword evidence="2" id="KW-1185">Reference proteome</keyword>
<accession>A0AAD1XQ75</accession>
<organism evidence="1 2">
    <name type="scientific">Euplotes crassus</name>
    <dbReference type="NCBI Taxonomy" id="5936"/>
    <lineage>
        <taxon>Eukaryota</taxon>
        <taxon>Sar</taxon>
        <taxon>Alveolata</taxon>
        <taxon>Ciliophora</taxon>
        <taxon>Intramacronucleata</taxon>
        <taxon>Spirotrichea</taxon>
        <taxon>Hypotrichia</taxon>
        <taxon>Euplotida</taxon>
        <taxon>Euplotidae</taxon>
        <taxon>Moneuplotes</taxon>
    </lineage>
</organism>
<protein>
    <submittedName>
        <fullName evidence="1">Uncharacterized protein</fullName>
    </submittedName>
</protein>
<dbReference type="AlphaFoldDB" id="A0AAD1XQ75"/>
<gene>
    <name evidence="1" type="ORF">ECRASSUSDP1_LOCUS18370</name>
</gene>
<evidence type="ECO:0000313" key="1">
    <source>
        <dbReference type="EMBL" id="CAI2376991.1"/>
    </source>
</evidence>
<proteinExistence type="predicted"/>
<dbReference type="InterPro" id="IPR032675">
    <property type="entry name" value="LRR_dom_sf"/>
</dbReference>
<reference evidence="1" key="1">
    <citation type="submission" date="2023-07" db="EMBL/GenBank/DDBJ databases">
        <authorList>
            <consortium name="AG Swart"/>
            <person name="Singh M."/>
            <person name="Singh A."/>
            <person name="Seah K."/>
            <person name="Emmerich C."/>
        </authorList>
    </citation>
    <scope>NUCLEOTIDE SEQUENCE</scope>
    <source>
        <strain evidence="1">DP1</strain>
    </source>
</reference>
<name>A0AAD1XQ75_EUPCR</name>
<dbReference type="SUPFAM" id="SSF52047">
    <property type="entry name" value="RNI-like"/>
    <property type="match status" value="1"/>
</dbReference>
<dbReference type="EMBL" id="CAMPGE010018586">
    <property type="protein sequence ID" value="CAI2376991.1"/>
    <property type="molecule type" value="Genomic_DNA"/>
</dbReference>
<dbReference type="Gene3D" id="3.80.10.10">
    <property type="entry name" value="Ribonuclease Inhibitor"/>
    <property type="match status" value="1"/>
</dbReference>
<comment type="caution">
    <text evidence="1">The sequence shown here is derived from an EMBL/GenBank/DDBJ whole genome shotgun (WGS) entry which is preliminary data.</text>
</comment>
<sequence length="267" mass="31034">MNAIFHCDVCNIEIYDATGLCEYHTYTKFMEKYQEELSTNLRAWKKSIQADLVGKCHTNTGETEQFLLKSEEALDRIILATGSEIIDKQRAYYRQEYFYVNTEFKLFLAKFKALRLPKLERLYISKNPNESRRIYSNYFNPMKHQLKSLTFVSNTPTSKLGWYLPLIAQDAFKAKTLTLLRYIISIAQFKRILVACNSIESLVLYNCRINGNFNSESDLSLCKQGHKGQTTDKLSLVNCDIQDGEEALEHFISKLSPETEVNFYSRN</sequence>
<dbReference type="Proteomes" id="UP001295684">
    <property type="component" value="Unassembled WGS sequence"/>
</dbReference>
<evidence type="ECO:0000313" key="2">
    <source>
        <dbReference type="Proteomes" id="UP001295684"/>
    </source>
</evidence>